<feature type="region of interest" description="Disordered" evidence="18">
    <location>
        <begin position="512"/>
        <end position="534"/>
    </location>
</feature>
<dbReference type="GO" id="GO:0016491">
    <property type="term" value="F:oxidoreductase activity"/>
    <property type="evidence" value="ECO:0007669"/>
    <property type="project" value="InterPro"/>
</dbReference>
<dbReference type="EC" id="7.1.1.8" evidence="3"/>
<evidence type="ECO:0000256" key="18">
    <source>
        <dbReference type="SAM" id="MobiDB-lite"/>
    </source>
</evidence>
<keyword evidence="8" id="KW-0679">Respiratory chain</keyword>
<protein>
    <recommendedName>
        <fullName evidence="4">Cytochrome bc1 complex cytochrome b subunit</fullName>
        <ecNumber evidence="3">7.1.1.8</ecNumber>
    </recommendedName>
    <alternativeName>
        <fullName evidence="17">Cytochrome bc1 reductase complex subunit QcrB</fullName>
    </alternativeName>
</protein>
<keyword evidence="7" id="KW-0349">Heme</keyword>
<keyword evidence="12" id="KW-0249">Electron transport</keyword>
<dbReference type="InterPro" id="IPR005797">
    <property type="entry name" value="Cyt_b/b6_N"/>
</dbReference>
<feature type="transmembrane region" description="Helical" evidence="19">
    <location>
        <begin position="264"/>
        <end position="283"/>
    </location>
</feature>
<evidence type="ECO:0000256" key="3">
    <source>
        <dbReference type="ARBA" id="ARBA00012951"/>
    </source>
</evidence>
<feature type="transmembrane region" description="Helical" evidence="19">
    <location>
        <begin position="412"/>
        <end position="434"/>
    </location>
</feature>
<name>A0A919TJ59_9ACTN</name>
<dbReference type="PROSITE" id="PS51002">
    <property type="entry name" value="CYTB_NTER"/>
    <property type="match status" value="1"/>
</dbReference>
<dbReference type="Proteomes" id="UP000629619">
    <property type="component" value="Unassembled WGS sequence"/>
</dbReference>
<keyword evidence="11" id="KW-1278">Translocase</keyword>
<keyword evidence="9 19" id="KW-0812">Transmembrane</keyword>
<feature type="transmembrane region" description="Helical" evidence="19">
    <location>
        <begin position="209"/>
        <end position="233"/>
    </location>
</feature>
<keyword evidence="6" id="KW-1003">Cell membrane</keyword>
<dbReference type="GO" id="GO:0008121">
    <property type="term" value="F:quinol-cytochrome-c reductase activity"/>
    <property type="evidence" value="ECO:0007669"/>
    <property type="project" value="UniProtKB-EC"/>
</dbReference>
<evidence type="ECO:0000256" key="9">
    <source>
        <dbReference type="ARBA" id="ARBA00022692"/>
    </source>
</evidence>
<evidence type="ECO:0000256" key="10">
    <source>
        <dbReference type="ARBA" id="ARBA00022723"/>
    </source>
</evidence>
<dbReference type="SUPFAM" id="SSF81342">
    <property type="entry name" value="Transmembrane di-heme cytochromes"/>
    <property type="match status" value="1"/>
</dbReference>
<evidence type="ECO:0000259" key="20">
    <source>
        <dbReference type="PROSITE" id="PS51002"/>
    </source>
</evidence>
<dbReference type="PANTHER" id="PTHR19271:SF16">
    <property type="entry name" value="CYTOCHROME B"/>
    <property type="match status" value="1"/>
</dbReference>
<evidence type="ECO:0000256" key="19">
    <source>
        <dbReference type="SAM" id="Phobius"/>
    </source>
</evidence>
<comment type="caution">
    <text evidence="21">The sequence shown here is derived from an EMBL/GenBank/DDBJ whole genome shotgun (WGS) entry which is preliminary data.</text>
</comment>
<evidence type="ECO:0000256" key="2">
    <source>
        <dbReference type="ARBA" id="ARBA00004651"/>
    </source>
</evidence>
<keyword evidence="14" id="KW-0408">Iron</keyword>
<evidence type="ECO:0000256" key="6">
    <source>
        <dbReference type="ARBA" id="ARBA00022475"/>
    </source>
</evidence>
<dbReference type="Pfam" id="PF13631">
    <property type="entry name" value="Cytochrom_B_N_2"/>
    <property type="match status" value="1"/>
</dbReference>
<keyword evidence="15 19" id="KW-0472">Membrane</keyword>
<evidence type="ECO:0000256" key="12">
    <source>
        <dbReference type="ARBA" id="ARBA00022982"/>
    </source>
</evidence>
<evidence type="ECO:0000313" key="21">
    <source>
        <dbReference type="EMBL" id="GIF04537.1"/>
    </source>
</evidence>
<feature type="transmembrane region" description="Helical" evidence="19">
    <location>
        <begin position="374"/>
        <end position="392"/>
    </location>
</feature>
<comment type="cofactor">
    <cofactor evidence="1">
        <name>heme</name>
        <dbReference type="ChEBI" id="CHEBI:30413"/>
    </cofactor>
</comment>
<feature type="transmembrane region" description="Helical" evidence="19">
    <location>
        <begin position="144"/>
        <end position="164"/>
    </location>
</feature>
<gene>
    <name evidence="21" type="primary">qcrB</name>
    <name evidence="21" type="ORF">Asi03nite_20750</name>
</gene>
<evidence type="ECO:0000256" key="1">
    <source>
        <dbReference type="ARBA" id="ARBA00001971"/>
    </source>
</evidence>
<evidence type="ECO:0000256" key="8">
    <source>
        <dbReference type="ARBA" id="ARBA00022660"/>
    </source>
</evidence>
<evidence type="ECO:0000256" key="15">
    <source>
        <dbReference type="ARBA" id="ARBA00023136"/>
    </source>
</evidence>
<dbReference type="PANTHER" id="PTHR19271">
    <property type="entry name" value="CYTOCHROME B"/>
    <property type="match status" value="1"/>
</dbReference>
<dbReference type="EMBL" id="BOMW01000019">
    <property type="protein sequence ID" value="GIF04537.1"/>
    <property type="molecule type" value="Genomic_DNA"/>
</dbReference>
<keyword evidence="22" id="KW-1185">Reference proteome</keyword>
<dbReference type="Gene3D" id="1.20.810.10">
    <property type="entry name" value="Cytochrome Bc1 Complex, Chain C"/>
    <property type="match status" value="1"/>
</dbReference>
<feature type="transmembrane region" description="Helical" evidence="19">
    <location>
        <begin position="41"/>
        <end position="67"/>
    </location>
</feature>
<evidence type="ECO:0000256" key="7">
    <source>
        <dbReference type="ARBA" id="ARBA00022617"/>
    </source>
</evidence>
<keyword evidence="13 19" id="KW-1133">Transmembrane helix</keyword>
<feature type="domain" description="Cytochrome b/b6 N-terminal region profile" evidence="20">
    <location>
        <begin position="15"/>
        <end position="241"/>
    </location>
</feature>
<keyword evidence="5" id="KW-0813">Transport</keyword>
<dbReference type="InterPro" id="IPR027387">
    <property type="entry name" value="Cytb/b6-like_sf"/>
</dbReference>
<organism evidence="21 22">
    <name type="scientific">Actinoplanes siamensis</name>
    <dbReference type="NCBI Taxonomy" id="1223317"/>
    <lineage>
        <taxon>Bacteria</taxon>
        <taxon>Bacillati</taxon>
        <taxon>Actinomycetota</taxon>
        <taxon>Actinomycetes</taxon>
        <taxon>Micromonosporales</taxon>
        <taxon>Micromonosporaceae</taxon>
        <taxon>Actinoplanes</taxon>
    </lineage>
</organism>
<accession>A0A919TJ59</accession>
<reference evidence="21" key="1">
    <citation type="submission" date="2021-01" db="EMBL/GenBank/DDBJ databases">
        <title>Whole genome shotgun sequence of Actinoplanes siamensis NBRC 109076.</title>
        <authorList>
            <person name="Komaki H."/>
            <person name="Tamura T."/>
        </authorList>
    </citation>
    <scope>NUCLEOTIDE SEQUENCE</scope>
    <source>
        <strain evidence="21">NBRC 109076</strain>
    </source>
</reference>
<sequence length="534" mass="59348">MKRRKLDPAEATANFAKGVDDRFQVATPLRALLNKVFPDHWSFLLGEIALFSFIVLLLSGVFLTLFFDPSMKEVAYHGAYPALRGTEMSAAYESSLRLSFEVRGGLFMRQMHHWAALLFMASIVVHMARVFFTGAFRKPREINWVIGVLLFLLGFFAGFTGYSLPDDGLSGTGLRIASAIMLSLPVIGTWLSASIFGGEYPGELIIGRFYIAHVLLIPGILLALISVHLGIVFKQKHTQWPGPLRTNENVVGERMFPRYAMKQGGFFMAVFGVIALMAGLFQINPIWLFGPYRAAEVSSASQPDWYVMFMDGLVRLMPNWQIYFGPYSLPPLFWPAVVGLGALFTLPMLYPWLEARKLNDTRSHHLLERPRDNPERVGIGMMALTFFVVATISGANDVIADKFHISLNAMTWAGRIGLLILPPLAYYFSVRICLGLQQHDREVLAHGVETGIIRRLPNGAFIEVHQPLGPIDDHGHPVPLEYAGWVVPKKMNKLGALAPTVKGFFFPVEKPAEAPVSPAPISTSGTREEISSKS</sequence>
<comment type="subcellular location">
    <subcellularLocation>
        <location evidence="2">Cell membrane</location>
        <topology evidence="2">Multi-pass membrane protein</topology>
    </subcellularLocation>
</comment>
<comment type="catalytic activity">
    <reaction evidence="16">
        <text>a quinol + 2 Fe(III)-[cytochrome c](out) = a quinone + 2 Fe(II)-[cytochrome c](out) + 2 H(+)(out)</text>
        <dbReference type="Rhea" id="RHEA:11484"/>
        <dbReference type="Rhea" id="RHEA-COMP:10350"/>
        <dbReference type="Rhea" id="RHEA-COMP:14399"/>
        <dbReference type="ChEBI" id="CHEBI:15378"/>
        <dbReference type="ChEBI" id="CHEBI:24646"/>
        <dbReference type="ChEBI" id="CHEBI:29033"/>
        <dbReference type="ChEBI" id="CHEBI:29034"/>
        <dbReference type="ChEBI" id="CHEBI:132124"/>
        <dbReference type="EC" id="7.1.1.8"/>
    </reaction>
</comment>
<keyword evidence="10" id="KW-0479">Metal-binding</keyword>
<evidence type="ECO:0000313" key="22">
    <source>
        <dbReference type="Proteomes" id="UP000629619"/>
    </source>
</evidence>
<feature type="transmembrane region" description="Helical" evidence="19">
    <location>
        <begin position="113"/>
        <end position="132"/>
    </location>
</feature>
<evidence type="ECO:0000256" key="13">
    <source>
        <dbReference type="ARBA" id="ARBA00022989"/>
    </source>
</evidence>
<dbReference type="GO" id="GO:0005886">
    <property type="term" value="C:plasma membrane"/>
    <property type="evidence" value="ECO:0007669"/>
    <property type="project" value="UniProtKB-SubCell"/>
</dbReference>
<dbReference type="RefSeq" id="WP_203678371.1">
    <property type="nucleotide sequence ID" value="NZ_BOMW01000019.1"/>
</dbReference>
<evidence type="ECO:0000256" key="4">
    <source>
        <dbReference type="ARBA" id="ARBA00016116"/>
    </source>
</evidence>
<evidence type="ECO:0000256" key="5">
    <source>
        <dbReference type="ARBA" id="ARBA00022448"/>
    </source>
</evidence>
<feature type="transmembrane region" description="Helical" evidence="19">
    <location>
        <begin position="332"/>
        <end position="353"/>
    </location>
</feature>
<dbReference type="GO" id="GO:0022904">
    <property type="term" value="P:respiratory electron transport chain"/>
    <property type="evidence" value="ECO:0007669"/>
    <property type="project" value="InterPro"/>
</dbReference>
<dbReference type="FunFam" id="1.20.810.10:FF:000007">
    <property type="entry name" value="Ubiquinol-cytochrome C reductase B subunit"/>
    <property type="match status" value="1"/>
</dbReference>
<proteinExistence type="predicted"/>
<dbReference type="InterPro" id="IPR016174">
    <property type="entry name" value="Di-haem_cyt_TM"/>
</dbReference>
<evidence type="ECO:0000256" key="16">
    <source>
        <dbReference type="ARBA" id="ARBA00029351"/>
    </source>
</evidence>
<evidence type="ECO:0000256" key="11">
    <source>
        <dbReference type="ARBA" id="ARBA00022967"/>
    </source>
</evidence>
<evidence type="ECO:0000256" key="17">
    <source>
        <dbReference type="ARBA" id="ARBA00029568"/>
    </source>
</evidence>
<dbReference type="GO" id="GO:0046872">
    <property type="term" value="F:metal ion binding"/>
    <property type="evidence" value="ECO:0007669"/>
    <property type="project" value="UniProtKB-KW"/>
</dbReference>
<dbReference type="AlphaFoldDB" id="A0A919TJ59"/>
<evidence type="ECO:0000256" key="14">
    <source>
        <dbReference type="ARBA" id="ARBA00023004"/>
    </source>
</evidence>